<gene>
    <name evidence="5" type="ORF">S01H4_45818</name>
</gene>
<sequence length="237" mass="26736">MLINLEDVGGSESGQQSDYSGHGSRERDNTWSVDGANITDNSALGAAPAYLNIAGYEELQINYGNIDDYGCTRDSVNYNLTGNLFAENILGGDHEIKFGVDYLTAATTTHDYYEGNLCLAYYGPDETVPNGEWWEAWTLRDYYLNVWMDKFSVFIQDTMTFGRLSVNLGLRYDNERSMVKDEIIKASPWFPQYMTDLSITEVDPGVAWKTFSPRFSLIYDIFGTGKDVIKLNVARYG</sequence>
<comment type="caution">
    <text evidence="5">The sequence shown here is derived from an EMBL/GenBank/DDBJ whole genome shotgun (WGS) entry which is preliminary data.</text>
</comment>
<feature type="region of interest" description="Disordered" evidence="4">
    <location>
        <begin position="1"/>
        <end position="34"/>
    </location>
</feature>
<evidence type="ECO:0000256" key="3">
    <source>
        <dbReference type="ARBA" id="ARBA00023237"/>
    </source>
</evidence>
<dbReference type="Gene3D" id="2.40.170.20">
    <property type="entry name" value="TonB-dependent receptor, beta-barrel domain"/>
    <property type="match status" value="1"/>
</dbReference>
<dbReference type="SUPFAM" id="SSF56935">
    <property type="entry name" value="Porins"/>
    <property type="match status" value="1"/>
</dbReference>
<organism evidence="5">
    <name type="scientific">marine sediment metagenome</name>
    <dbReference type="NCBI Taxonomy" id="412755"/>
    <lineage>
        <taxon>unclassified sequences</taxon>
        <taxon>metagenomes</taxon>
        <taxon>ecological metagenomes</taxon>
    </lineage>
</organism>
<accession>X1C224</accession>
<keyword evidence="2" id="KW-0472">Membrane</keyword>
<dbReference type="InterPro" id="IPR036942">
    <property type="entry name" value="Beta-barrel_TonB_sf"/>
</dbReference>
<evidence type="ECO:0000256" key="1">
    <source>
        <dbReference type="ARBA" id="ARBA00004442"/>
    </source>
</evidence>
<comment type="subcellular location">
    <subcellularLocation>
        <location evidence="1">Cell outer membrane</location>
    </subcellularLocation>
</comment>
<name>X1C224_9ZZZZ</name>
<dbReference type="AlphaFoldDB" id="X1C224"/>
<feature type="non-terminal residue" evidence="5">
    <location>
        <position position="237"/>
    </location>
</feature>
<evidence type="ECO:0000256" key="2">
    <source>
        <dbReference type="ARBA" id="ARBA00023136"/>
    </source>
</evidence>
<dbReference type="GO" id="GO:0009279">
    <property type="term" value="C:cell outer membrane"/>
    <property type="evidence" value="ECO:0007669"/>
    <property type="project" value="UniProtKB-SubCell"/>
</dbReference>
<evidence type="ECO:0000256" key="4">
    <source>
        <dbReference type="SAM" id="MobiDB-lite"/>
    </source>
</evidence>
<evidence type="ECO:0008006" key="6">
    <source>
        <dbReference type="Google" id="ProtNLM"/>
    </source>
</evidence>
<dbReference type="EMBL" id="BART01025542">
    <property type="protein sequence ID" value="GAH02161.1"/>
    <property type="molecule type" value="Genomic_DNA"/>
</dbReference>
<reference evidence="5" key="1">
    <citation type="journal article" date="2014" name="Front. Microbiol.">
        <title>High frequency of phylogenetically diverse reductive dehalogenase-homologous genes in deep subseafloor sedimentary metagenomes.</title>
        <authorList>
            <person name="Kawai M."/>
            <person name="Futagami T."/>
            <person name="Toyoda A."/>
            <person name="Takaki Y."/>
            <person name="Nishi S."/>
            <person name="Hori S."/>
            <person name="Arai W."/>
            <person name="Tsubouchi T."/>
            <person name="Morono Y."/>
            <person name="Uchiyama I."/>
            <person name="Ito T."/>
            <person name="Fujiyama A."/>
            <person name="Inagaki F."/>
            <person name="Takami H."/>
        </authorList>
    </citation>
    <scope>NUCLEOTIDE SEQUENCE</scope>
    <source>
        <strain evidence="5">Expedition CK06-06</strain>
    </source>
</reference>
<keyword evidence="3" id="KW-0998">Cell outer membrane</keyword>
<protein>
    <recommendedName>
        <fullName evidence="6">TonB-dependent receptor-like beta-barrel domain-containing protein</fullName>
    </recommendedName>
</protein>
<proteinExistence type="predicted"/>
<evidence type="ECO:0000313" key="5">
    <source>
        <dbReference type="EMBL" id="GAH02161.1"/>
    </source>
</evidence>